<evidence type="ECO:0000259" key="2">
    <source>
        <dbReference type="Pfam" id="PF04892"/>
    </source>
</evidence>
<evidence type="ECO:0000313" key="4">
    <source>
        <dbReference type="Proteomes" id="UP001597467"/>
    </source>
</evidence>
<dbReference type="InterPro" id="IPR006976">
    <property type="entry name" value="VanZ-like"/>
</dbReference>
<keyword evidence="1" id="KW-0472">Membrane</keyword>
<comment type="caution">
    <text evidence="3">The sequence shown here is derived from an EMBL/GenBank/DDBJ whole genome shotgun (WGS) entry which is preliminary data.</text>
</comment>
<feature type="transmembrane region" description="Helical" evidence="1">
    <location>
        <begin position="39"/>
        <end position="56"/>
    </location>
</feature>
<reference evidence="4" key="1">
    <citation type="journal article" date="2019" name="Int. J. Syst. Evol. Microbiol.">
        <title>The Global Catalogue of Microorganisms (GCM) 10K type strain sequencing project: providing services to taxonomists for standard genome sequencing and annotation.</title>
        <authorList>
            <consortium name="The Broad Institute Genomics Platform"/>
            <consortium name="The Broad Institute Genome Sequencing Center for Infectious Disease"/>
            <person name="Wu L."/>
            <person name="Ma J."/>
        </authorList>
    </citation>
    <scope>NUCLEOTIDE SEQUENCE [LARGE SCALE GENOMIC DNA]</scope>
    <source>
        <strain evidence="4">KCTC 42808</strain>
    </source>
</reference>
<evidence type="ECO:0000313" key="3">
    <source>
        <dbReference type="EMBL" id="MFD2542537.1"/>
    </source>
</evidence>
<evidence type="ECO:0000256" key="1">
    <source>
        <dbReference type="SAM" id="Phobius"/>
    </source>
</evidence>
<feature type="transmembrane region" description="Helical" evidence="1">
    <location>
        <begin position="100"/>
        <end position="117"/>
    </location>
</feature>
<dbReference type="Proteomes" id="UP001597467">
    <property type="component" value="Unassembled WGS sequence"/>
</dbReference>
<dbReference type="Pfam" id="PF04892">
    <property type="entry name" value="VanZ"/>
    <property type="match status" value="1"/>
</dbReference>
<proteinExistence type="predicted"/>
<gene>
    <name evidence="3" type="ORF">ACFSSB_09425</name>
</gene>
<dbReference type="RefSeq" id="WP_379903519.1">
    <property type="nucleotide sequence ID" value="NZ_JBHULM010000011.1"/>
</dbReference>
<sequence length="125" mass="14072">MLKKYTFVIALFYTCLLTIVSLISVTGLPDLDYSNSDKIFHFIAYSGLTLFWFLTFSNNLKWTFNKALLFSAIISVIFGIIIEILQGVLTETRVADNNDILANTLGVSLTIVILLLFKKALVKKL</sequence>
<dbReference type="EMBL" id="JBHULM010000011">
    <property type="protein sequence ID" value="MFD2542537.1"/>
    <property type="molecule type" value="Genomic_DNA"/>
</dbReference>
<dbReference type="NCBIfam" id="NF037970">
    <property type="entry name" value="vanZ_1"/>
    <property type="match status" value="1"/>
</dbReference>
<feature type="domain" description="VanZ-like" evidence="2">
    <location>
        <begin position="36"/>
        <end position="117"/>
    </location>
</feature>
<feature type="transmembrane region" description="Helical" evidence="1">
    <location>
        <begin position="7"/>
        <end position="27"/>
    </location>
</feature>
<keyword evidence="1" id="KW-1133">Transmembrane helix</keyword>
<keyword evidence="4" id="KW-1185">Reference proteome</keyword>
<organism evidence="3 4">
    <name type="scientific">Lacinutrix gracilariae</name>
    <dbReference type="NCBI Taxonomy" id="1747198"/>
    <lineage>
        <taxon>Bacteria</taxon>
        <taxon>Pseudomonadati</taxon>
        <taxon>Bacteroidota</taxon>
        <taxon>Flavobacteriia</taxon>
        <taxon>Flavobacteriales</taxon>
        <taxon>Flavobacteriaceae</taxon>
        <taxon>Lacinutrix</taxon>
    </lineage>
</organism>
<accession>A0ABW5K180</accession>
<dbReference type="PANTHER" id="PTHR28008">
    <property type="entry name" value="DOMAIN PROTEIN, PUTATIVE (AFU_ORTHOLOGUE AFUA_3G10980)-RELATED"/>
    <property type="match status" value="1"/>
</dbReference>
<keyword evidence="1" id="KW-0812">Transmembrane</keyword>
<feature type="transmembrane region" description="Helical" evidence="1">
    <location>
        <begin position="68"/>
        <end position="88"/>
    </location>
</feature>
<name>A0ABW5K180_9FLAO</name>
<dbReference type="PANTHER" id="PTHR28008:SF1">
    <property type="entry name" value="DOMAIN PROTEIN, PUTATIVE (AFU_ORTHOLOGUE AFUA_3G10980)-RELATED"/>
    <property type="match status" value="1"/>
</dbReference>
<protein>
    <submittedName>
        <fullName evidence="3">VanZ family protein</fullName>
    </submittedName>
</protein>